<reference evidence="2" key="1">
    <citation type="journal article" date="2023" name="G3 (Bethesda)">
        <title>Whole genome assemblies of Zophobas morio and Tenebrio molitor.</title>
        <authorList>
            <person name="Kaur S."/>
            <person name="Stinson S.A."/>
            <person name="diCenzo G.C."/>
        </authorList>
    </citation>
    <scope>NUCLEOTIDE SEQUENCE</scope>
    <source>
        <strain evidence="2">QUZm001</strain>
    </source>
</reference>
<accession>A0AA38HGU3</accession>
<organism evidence="2 3">
    <name type="scientific">Zophobas morio</name>
    <dbReference type="NCBI Taxonomy" id="2755281"/>
    <lineage>
        <taxon>Eukaryota</taxon>
        <taxon>Metazoa</taxon>
        <taxon>Ecdysozoa</taxon>
        <taxon>Arthropoda</taxon>
        <taxon>Hexapoda</taxon>
        <taxon>Insecta</taxon>
        <taxon>Pterygota</taxon>
        <taxon>Neoptera</taxon>
        <taxon>Endopterygota</taxon>
        <taxon>Coleoptera</taxon>
        <taxon>Polyphaga</taxon>
        <taxon>Cucujiformia</taxon>
        <taxon>Tenebrionidae</taxon>
        <taxon>Zophobas</taxon>
    </lineage>
</organism>
<dbReference type="AlphaFoldDB" id="A0AA38HGU3"/>
<evidence type="ECO:0000313" key="2">
    <source>
        <dbReference type="EMBL" id="KAJ3615459.1"/>
    </source>
</evidence>
<dbReference type="InterPro" id="IPR041677">
    <property type="entry name" value="DNA2/NAM7_AAA_11"/>
</dbReference>
<evidence type="ECO:0000313" key="3">
    <source>
        <dbReference type="Proteomes" id="UP001168821"/>
    </source>
</evidence>
<sequence>MTLTSPDKFKTNPRSKIFDYGIEEISLKYVDVDVVIVDEASKANLLELFMALMYGKILILVGDYRQLPPIINIHNESVDKVNAKYKKNFSYEAIVRLLEDAPFKNLIASNNHDMITTLKLQYRSHRDIVSVMNYFYGQELKSDPIVDSTKQHELVINNSNQNLINKRSAVY</sequence>
<dbReference type="GO" id="GO:0043139">
    <property type="term" value="F:5'-3' DNA helicase activity"/>
    <property type="evidence" value="ECO:0007669"/>
    <property type="project" value="TreeGrafter"/>
</dbReference>
<proteinExistence type="predicted"/>
<dbReference type="PANTHER" id="PTHR43788">
    <property type="entry name" value="DNA2/NAM7 HELICASE FAMILY MEMBER"/>
    <property type="match status" value="1"/>
</dbReference>
<dbReference type="Gene3D" id="3.40.50.300">
    <property type="entry name" value="P-loop containing nucleotide triphosphate hydrolases"/>
    <property type="match status" value="1"/>
</dbReference>
<dbReference type="PANTHER" id="PTHR43788:SF8">
    <property type="entry name" value="DNA-BINDING PROTEIN SMUBP-2"/>
    <property type="match status" value="1"/>
</dbReference>
<dbReference type="EMBL" id="JALNTZ010004135">
    <property type="protein sequence ID" value="KAJ3615459.1"/>
    <property type="molecule type" value="Genomic_DNA"/>
</dbReference>
<dbReference type="SUPFAM" id="SSF52540">
    <property type="entry name" value="P-loop containing nucleoside triphosphate hydrolases"/>
    <property type="match status" value="1"/>
</dbReference>
<dbReference type="Proteomes" id="UP001168821">
    <property type="component" value="Unassembled WGS sequence"/>
</dbReference>
<feature type="domain" description="DNA2/NAM7 helicase helicase" evidence="1">
    <location>
        <begin position="30"/>
        <end position="71"/>
    </location>
</feature>
<keyword evidence="3" id="KW-1185">Reference proteome</keyword>
<dbReference type="Pfam" id="PF13086">
    <property type="entry name" value="AAA_11"/>
    <property type="match status" value="1"/>
</dbReference>
<name>A0AA38HGU3_9CUCU</name>
<dbReference type="InterPro" id="IPR050534">
    <property type="entry name" value="Coronavir_polyprotein_1ab"/>
</dbReference>
<evidence type="ECO:0000259" key="1">
    <source>
        <dbReference type="Pfam" id="PF13086"/>
    </source>
</evidence>
<protein>
    <recommendedName>
        <fullName evidence="1">DNA2/NAM7 helicase helicase domain-containing protein</fullName>
    </recommendedName>
</protein>
<gene>
    <name evidence="2" type="ORF">Zmor_016401</name>
</gene>
<comment type="caution">
    <text evidence="2">The sequence shown here is derived from an EMBL/GenBank/DDBJ whole genome shotgun (WGS) entry which is preliminary data.</text>
</comment>
<dbReference type="InterPro" id="IPR027417">
    <property type="entry name" value="P-loop_NTPase"/>
</dbReference>